<keyword evidence="2" id="KW-0238">DNA-binding</keyword>
<dbReference type="EMBL" id="MN267029">
    <property type="protein sequence ID" value="QKI37336.1"/>
    <property type="molecule type" value="Genomic_DNA"/>
</dbReference>
<feature type="compositionally biased region" description="Low complexity" evidence="1">
    <location>
        <begin position="291"/>
        <end position="301"/>
    </location>
</feature>
<feature type="region of interest" description="Disordered" evidence="1">
    <location>
        <begin position="269"/>
        <end position="306"/>
    </location>
</feature>
<keyword evidence="2" id="KW-0371">Homeobox</keyword>
<feature type="compositionally biased region" description="Acidic residues" evidence="1">
    <location>
        <begin position="269"/>
        <end position="282"/>
    </location>
</feature>
<evidence type="ECO:0000313" key="2">
    <source>
        <dbReference type="EMBL" id="QKI37336.1"/>
    </source>
</evidence>
<organism evidence="2">
    <name type="scientific">Auricularia auricula-judae</name>
    <name type="common">Judas ear fungus</name>
    <name type="synonym">Tremella auricula-judae</name>
    <dbReference type="NCBI Taxonomy" id="29892"/>
    <lineage>
        <taxon>Eukaryota</taxon>
        <taxon>Fungi</taxon>
        <taxon>Dikarya</taxon>
        <taxon>Basidiomycota</taxon>
        <taxon>Agaricomycotina</taxon>
        <taxon>Agaricomycetes</taxon>
        <taxon>Auriculariales</taxon>
        <taxon>Auriculariaceae</taxon>
        <taxon>Auricularia</taxon>
    </lineage>
</organism>
<gene>
    <name evidence="2" type="primary">HD1-2</name>
</gene>
<proteinExistence type="predicted"/>
<feature type="region of interest" description="Disordered" evidence="1">
    <location>
        <begin position="332"/>
        <end position="431"/>
    </location>
</feature>
<feature type="compositionally biased region" description="Low complexity" evidence="1">
    <location>
        <begin position="332"/>
        <end position="347"/>
    </location>
</feature>
<reference evidence="2" key="1">
    <citation type="journal article" date="2020" name="J. Fungi">
        <title>Genome Sequence Analysis of Auricularia heimuer Combined with Genetic Linkage Map.</title>
        <authorList>
            <person name="Fang M."/>
            <person name="Wang X."/>
            <person name="Chen Y."/>
            <person name="Wang P."/>
            <person name="Lu L."/>
            <person name="Lu J."/>
            <person name="Yao F."/>
            <person name="Zhang Y."/>
        </authorList>
    </citation>
    <scope>NUCLEOTIDE SEQUENCE</scope>
    <source>
        <strain evidence="2">18-119</strain>
    </source>
</reference>
<evidence type="ECO:0000256" key="1">
    <source>
        <dbReference type="SAM" id="MobiDB-lite"/>
    </source>
</evidence>
<dbReference type="GO" id="GO:0003677">
    <property type="term" value="F:DNA binding"/>
    <property type="evidence" value="ECO:0007669"/>
    <property type="project" value="UniProtKB-KW"/>
</dbReference>
<sequence length="633" mass="69431">MSTTALHLQRTAIDSDISSQLSNMLDFCLVARSSGNAEQLKAFAHDWSSLCHSIQELLNCEQCPLSVDTICMAQDTSRTIQSLLDVFGRVEARSNALNTDLRKQVETLLRSSTSPNHTTDETAQSSKPASLPFHFVQPLLQFVLDNICMPYPCAEQKRMLLAQCAAAGWTSVTQRKLEDWMNMARGKMGYTLILKSDAVADDRKVMADFVRRVLFGGTRHGIPAAIVRRIEMMQRWIHDQYESRAAKDQTSPWAQDVVDLVQRLSVPDDVDADAISDDDDEYGLNSDGESDSSSSDTLYSDTDTEDDFDVFPTSVVGAKRKYPGLGISQPLSRIVSRSSSSSSLSSQGTLAEEPAPSHITADWVDDRNEDRPTKRRRSSFDDSSEERTSPTPTVVADSPPAKPKLFEHSYRSQKRKRSSTEDYPTSSPAKRVKHIAAPPCGQVAATDLDALDSICQLDWVTSSATADPCDNVDLSAFLIDTPSLDLEPCPDNLLEAVAACCESPSSLHMHASLTWSKLQVYMLERMLRHGVHIVPSQDSTPVDSTPSIRFDASLFSPEELAYLCSLSLESPGVRQALVGPPDLGLGPDVQEMTGLLRPVDTSVAAPSNCSILPSVEVDFDEWYSSLLSAPLVA</sequence>
<dbReference type="AlphaFoldDB" id="A0A6M8PZK0"/>
<accession>A0A6M8PZK0</accession>
<protein>
    <submittedName>
        <fullName evidence="2">Homeodomain protein HD1</fullName>
    </submittedName>
</protein>
<name>A0A6M8PZK0_AURAJ</name>